<dbReference type="GO" id="GO:0004523">
    <property type="term" value="F:RNA-DNA hybrid ribonuclease activity"/>
    <property type="evidence" value="ECO:0007669"/>
    <property type="project" value="InterPro"/>
</dbReference>
<organism evidence="2 3">
    <name type="scientific">Arabidopsis suecica</name>
    <name type="common">Swedish thale-cress</name>
    <name type="synonym">Cardaminopsis suecica</name>
    <dbReference type="NCBI Taxonomy" id="45249"/>
    <lineage>
        <taxon>Eukaryota</taxon>
        <taxon>Viridiplantae</taxon>
        <taxon>Streptophyta</taxon>
        <taxon>Embryophyta</taxon>
        <taxon>Tracheophyta</taxon>
        <taxon>Spermatophyta</taxon>
        <taxon>Magnoliopsida</taxon>
        <taxon>eudicotyledons</taxon>
        <taxon>Gunneridae</taxon>
        <taxon>Pentapetalae</taxon>
        <taxon>rosids</taxon>
        <taxon>malvids</taxon>
        <taxon>Brassicales</taxon>
        <taxon>Brassicaceae</taxon>
        <taxon>Camelineae</taxon>
        <taxon>Arabidopsis</taxon>
    </lineage>
</organism>
<dbReference type="EMBL" id="JAEFBJ010000010">
    <property type="protein sequence ID" value="KAG7564528.1"/>
    <property type="molecule type" value="Genomic_DNA"/>
</dbReference>
<comment type="caution">
    <text evidence="2">The sequence shown here is derived from an EMBL/GenBank/DDBJ whole genome shotgun (WGS) entry which is preliminary data.</text>
</comment>
<gene>
    <name evidence="2" type="ORF">ISN44_As10g012920</name>
</gene>
<evidence type="ECO:0000313" key="3">
    <source>
        <dbReference type="Proteomes" id="UP000694251"/>
    </source>
</evidence>
<dbReference type="Pfam" id="PF13456">
    <property type="entry name" value="RVT_3"/>
    <property type="match status" value="1"/>
</dbReference>
<dbReference type="OrthoDB" id="1109368at2759"/>
<feature type="domain" description="RNase H type-1" evidence="1">
    <location>
        <begin position="87"/>
        <end position="142"/>
    </location>
</feature>
<accession>A0A8T1ZUL0</accession>
<dbReference type="GO" id="GO:0003676">
    <property type="term" value="F:nucleic acid binding"/>
    <property type="evidence" value="ECO:0007669"/>
    <property type="project" value="InterPro"/>
</dbReference>
<keyword evidence="3" id="KW-1185">Reference proteome</keyword>
<protein>
    <submittedName>
        <fullName evidence="2">Ribonuclease H domain</fullName>
    </submittedName>
</protein>
<name>A0A8T1ZUL0_ARASU</name>
<dbReference type="AlphaFoldDB" id="A0A8T1ZUL0"/>
<dbReference type="InterPro" id="IPR002156">
    <property type="entry name" value="RNaseH_domain"/>
</dbReference>
<sequence>MFLWRRLIHSHIWDVIGGDVGREIRDFFSCGSLHPRHNENHIRLIPKSSGPKKVADYRPIALCSVHYKIIAKILSKRLQPLLPGIISQCQELVFLLNDDGYANELDGILSDISLLLSSFTSVSFHFVSRTENSQADALAKAALLSCNVSSPAGV</sequence>
<evidence type="ECO:0000259" key="1">
    <source>
        <dbReference type="Pfam" id="PF13456"/>
    </source>
</evidence>
<dbReference type="Proteomes" id="UP000694251">
    <property type="component" value="Chromosome 10"/>
</dbReference>
<evidence type="ECO:0000313" key="2">
    <source>
        <dbReference type="EMBL" id="KAG7564528.1"/>
    </source>
</evidence>
<proteinExistence type="predicted"/>
<reference evidence="2 3" key="1">
    <citation type="submission" date="2020-12" db="EMBL/GenBank/DDBJ databases">
        <title>Concerted genomic and epigenomic changes stabilize Arabidopsis allopolyploids.</title>
        <authorList>
            <person name="Chen Z."/>
        </authorList>
    </citation>
    <scope>NUCLEOTIDE SEQUENCE [LARGE SCALE GENOMIC DNA]</scope>
    <source>
        <strain evidence="2">As9502</strain>
        <tissue evidence="2">Leaf</tissue>
    </source>
</reference>